<dbReference type="InterPro" id="IPR020003">
    <property type="entry name" value="ATPase_a/bsu_AS"/>
</dbReference>
<dbReference type="GO" id="GO:0008564">
    <property type="term" value="F:protein-exporting ATPase activity"/>
    <property type="evidence" value="ECO:0007669"/>
    <property type="project" value="UniProtKB-EC"/>
</dbReference>
<evidence type="ECO:0000256" key="9">
    <source>
        <dbReference type="SAM" id="MobiDB-lite"/>
    </source>
</evidence>
<evidence type="ECO:0000256" key="7">
    <source>
        <dbReference type="ARBA" id="ARBA00022967"/>
    </source>
</evidence>
<keyword evidence="2" id="KW-0813">Transport</keyword>
<dbReference type="Pfam" id="PF00006">
    <property type="entry name" value="ATP-synt_ab"/>
    <property type="match status" value="1"/>
</dbReference>
<dbReference type="FunFam" id="3.40.50.12240:FF:000002">
    <property type="entry name" value="Flagellum-specific ATP synthase FliI"/>
    <property type="match status" value="1"/>
</dbReference>
<dbReference type="GO" id="GO:0046933">
    <property type="term" value="F:proton-transporting ATP synthase activity, rotational mechanism"/>
    <property type="evidence" value="ECO:0007669"/>
    <property type="project" value="TreeGrafter"/>
</dbReference>
<evidence type="ECO:0000259" key="10">
    <source>
        <dbReference type="SMART" id="SM00382"/>
    </source>
</evidence>
<evidence type="ECO:0000256" key="8">
    <source>
        <dbReference type="ARBA" id="ARBA00034006"/>
    </source>
</evidence>
<accession>A0A517YSH6</accession>
<dbReference type="PROSITE" id="PS00152">
    <property type="entry name" value="ATPASE_ALPHA_BETA"/>
    <property type="match status" value="1"/>
</dbReference>
<dbReference type="AlphaFoldDB" id="A0A517YSH6"/>
<dbReference type="CDD" id="cd18117">
    <property type="entry name" value="ATP-synt_flagellum-secretory_path_III_N"/>
    <property type="match status" value="1"/>
</dbReference>
<keyword evidence="6" id="KW-0653">Protein transport</keyword>
<feature type="domain" description="AAA+ ATPase" evidence="10">
    <location>
        <begin position="161"/>
        <end position="382"/>
    </location>
</feature>
<dbReference type="GO" id="GO:0005737">
    <property type="term" value="C:cytoplasm"/>
    <property type="evidence" value="ECO:0007669"/>
    <property type="project" value="UniProtKB-SubCell"/>
</dbReference>
<dbReference type="Pfam" id="PF18269">
    <property type="entry name" value="T3SS_ATPase_C"/>
    <property type="match status" value="1"/>
</dbReference>
<dbReference type="Pfam" id="PF02874">
    <property type="entry name" value="ATP-synt_ab_N"/>
    <property type="match status" value="1"/>
</dbReference>
<dbReference type="InterPro" id="IPR003593">
    <property type="entry name" value="AAA+_ATPase"/>
</dbReference>
<evidence type="ECO:0000256" key="2">
    <source>
        <dbReference type="ARBA" id="ARBA00022448"/>
    </source>
</evidence>
<comment type="subcellular location">
    <subcellularLocation>
        <location evidence="1">Cytoplasm</location>
    </subcellularLocation>
</comment>
<keyword evidence="4" id="KW-0547">Nucleotide-binding</keyword>
<evidence type="ECO:0000313" key="12">
    <source>
        <dbReference type="Proteomes" id="UP000317369"/>
    </source>
</evidence>
<evidence type="ECO:0000313" key="11">
    <source>
        <dbReference type="EMBL" id="QDU33168.1"/>
    </source>
</evidence>
<evidence type="ECO:0000256" key="1">
    <source>
        <dbReference type="ARBA" id="ARBA00004496"/>
    </source>
</evidence>
<comment type="catalytic activity">
    <reaction evidence="8">
        <text>ATP + H2O + cellular proteinSide 1 = ADP + phosphate + cellular proteinSide 2.</text>
        <dbReference type="EC" id="7.4.2.8"/>
    </reaction>
</comment>
<reference evidence="11 12" key="1">
    <citation type="submission" date="2019-02" db="EMBL/GenBank/DDBJ databases">
        <title>Deep-cultivation of Planctomycetes and their phenomic and genomic characterization uncovers novel biology.</title>
        <authorList>
            <person name="Wiegand S."/>
            <person name="Jogler M."/>
            <person name="Boedeker C."/>
            <person name="Pinto D."/>
            <person name="Vollmers J."/>
            <person name="Rivas-Marin E."/>
            <person name="Kohn T."/>
            <person name="Peeters S.H."/>
            <person name="Heuer A."/>
            <person name="Rast P."/>
            <person name="Oberbeckmann S."/>
            <person name="Bunk B."/>
            <person name="Jeske O."/>
            <person name="Meyerdierks A."/>
            <person name="Storesund J.E."/>
            <person name="Kallscheuer N."/>
            <person name="Luecker S."/>
            <person name="Lage O.M."/>
            <person name="Pohl T."/>
            <person name="Merkel B.J."/>
            <person name="Hornburger P."/>
            <person name="Mueller R.-W."/>
            <person name="Bruemmer F."/>
            <person name="Labrenz M."/>
            <person name="Spormann A.M."/>
            <person name="Op den Camp H."/>
            <person name="Overmann J."/>
            <person name="Amann R."/>
            <person name="Jetten M.S.M."/>
            <person name="Mascher T."/>
            <person name="Medema M.H."/>
            <person name="Devos D.P."/>
            <person name="Kaster A.-K."/>
            <person name="Ovreas L."/>
            <person name="Rohde M."/>
            <person name="Galperin M.Y."/>
            <person name="Jogler C."/>
        </authorList>
    </citation>
    <scope>NUCLEOTIDE SEQUENCE [LARGE SCALE GENOMIC DNA]</scope>
    <source>
        <strain evidence="11 12">KS4</strain>
    </source>
</reference>
<dbReference type="GO" id="GO:0030257">
    <property type="term" value="C:type III protein secretion system complex"/>
    <property type="evidence" value="ECO:0007669"/>
    <property type="project" value="InterPro"/>
</dbReference>
<dbReference type="SMART" id="SM00382">
    <property type="entry name" value="AAA"/>
    <property type="match status" value="1"/>
</dbReference>
<dbReference type="PANTHER" id="PTHR15184">
    <property type="entry name" value="ATP SYNTHASE"/>
    <property type="match status" value="1"/>
</dbReference>
<sequence length="466" mass="50285">MTVLSQQIEMLEAAAPLELRGTVVEVRGLALRVADLPVPIGSMVRITPRGGRQQSSFVLEGEVVGFDEDVTIVMPFGELTGVKRGDRVIATQFAQYVRVGEALLGRVLDGLGRPIDHLGPVGDTVARPLNPKPVDPLDRPRIDEPLATGVRAVDTMMSVGRGQRVGVFAGPGMGKSTLLGMMAKHTAADVSVIALVGERGREVKDFVEGILGAEGLARSVVVVATSDEPALVRIRSALVATAIAEFFRDQGLDVLMIMDSVTRFCQAQRQVGLAAGEPPTTKGFPPSVFAMLPRLLERSGRTNKGSITGLYSILVEGEDMTEPVADACRGILDGHIQLSRKLAEQGHYPAIDVLGSVSRVMDDVTMLDHQKARREIIKLLSSYAQVEDLLNIGAYTPGSNPDFDLAIACKPAIDRVLQQTRDFDPELSNFERTRAMLLALNSNMDSARQQLAQQQLGMQTNMQMPS</sequence>
<dbReference type="GO" id="GO:0005524">
    <property type="term" value="F:ATP binding"/>
    <property type="evidence" value="ECO:0007669"/>
    <property type="project" value="UniProtKB-KW"/>
</dbReference>
<keyword evidence="7" id="KW-1278">Translocase</keyword>
<evidence type="ECO:0000256" key="5">
    <source>
        <dbReference type="ARBA" id="ARBA00022840"/>
    </source>
</evidence>
<dbReference type="PANTHER" id="PTHR15184:SF9">
    <property type="entry name" value="SPI-1 TYPE 3 SECRETION SYSTEM ATPASE"/>
    <property type="match status" value="1"/>
</dbReference>
<dbReference type="InterPro" id="IPR027417">
    <property type="entry name" value="P-loop_NTPase"/>
</dbReference>
<dbReference type="Proteomes" id="UP000317369">
    <property type="component" value="Chromosome"/>
</dbReference>
<protein>
    <submittedName>
        <fullName evidence="11">Putative ATP synthase YscN</fullName>
    </submittedName>
</protein>
<dbReference type="RefSeq" id="WP_200761615.1">
    <property type="nucleotide sequence ID" value="NZ_CP036425.1"/>
</dbReference>
<dbReference type="Gene3D" id="3.40.50.12240">
    <property type="match status" value="1"/>
</dbReference>
<dbReference type="InterPro" id="IPR050053">
    <property type="entry name" value="ATPase_alpha/beta_chains"/>
</dbReference>
<evidence type="ECO:0000256" key="3">
    <source>
        <dbReference type="ARBA" id="ARBA00022490"/>
    </source>
</evidence>
<dbReference type="EMBL" id="CP036425">
    <property type="protein sequence ID" value="QDU33168.1"/>
    <property type="molecule type" value="Genomic_DNA"/>
</dbReference>
<dbReference type="GO" id="GO:0030254">
    <property type="term" value="P:protein secretion by the type III secretion system"/>
    <property type="evidence" value="ECO:0007669"/>
    <property type="project" value="InterPro"/>
</dbReference>
<name>A0A517YSH6_9BACT</name>
<dbReference type="InterPro" id="IPR000194">
    <property type="entry name" value="ATPase_F1/V1/A1_a/bsu_nucl-bd"/>
</dbReference>
<organism evidence="11 12">
    <name type="scientific">Poriferisphaera corsica</name>
    <dbReference type="NCBI Taxonomy" id="2528020"/>
    <lineage>
        <taxon>Bacteria</taxon>
        <taxon>Pseudomonadati</taxon>
        <taxon>Planctomycetota</taxon>
        <taxon>Phycisphaerae</taxon>
        <taxon>Phycisphaerales</taxon>
        <taxon>Phycisphaeraceae</taxon>
        <taxon>Poriferisphaera</taxon>
    </lineage>
</organism>
<dbReference type="KEGG" id="pcor:KS4_12130"/>
<proteinExistence type="predicted"/>
<keyword evidence="5" id="KW-0067">ATP-binding</keyword>
<dbReference type="SUPFAM" id="SSF52540">
    <property type="entry name" value="P-loop containing nucleoside triphosphate hydrolases"/>
    <property type="match status" value="1"/>
</dbReference>
<keyword evidence="12" id="KW-1185">Reference proteome</keyword>
<dbReference type="CDD" id="cd01136">
    <property type="entry name" value="ATPase_flagellum-secretory_path_III"/>
    <property type="match status" value="1"/>
</dbReference>
<dbReference type="InterPro" id="IPR040627">
    <property type="entry name" value="T3SS_ATPase_C"/>
</dbReference>
<feature type="region of interest" description="Disordered" evidence="9">
    <location>
        <begin position="122"/>
        <end position="141"/>
    </location>
</feature>
<gene>
    <name evidence="11" type="primary">yscN</name>
    <name evidence="11" type="ORF">KS4_12130</name>
</gene>
<dbReference type="NCBIfam" id="TIGR01026">
    <property type="entry name" value="fliI_yscN"/>
    <property type="match status" value="1"/>
</dbReference>
<dbReference type="InterPro" id="IPR004100">
    <property type="entry name" value="ATPase_F1/V1/A1_a/bsu_N"/>
</dbReference>
<evidence type="ECO:0000256" key="6">
    <source>
        <dbReference type="ARBA" id="ARBA00022927"/>
    </source>
</evidence>
<evidence type="ECO:0000256" key="4">
    <source>
        <dbReference type="ARBA" id="ARBA00022741"/>
    </source>
</evidence>
<dbReference type="InterPro" id="IPR005714">
    <property type="entry name" value="ATPase_T3SS_FliI/YscN"/>
</dbReference>
<dbReference type="GO" id="GO:0016887">
    <property type="term" value="F:ATP hydrolysis activity"/>
    <property type="evidence" value="ECO:0007669"/>
    <property type="project" value="InterPro"/>
</dbReference>
<keyword evidence="3" id="KW-0963">Cytoplasm</keyword>